<dbReference type="InterPro" id="IPR053812">
    <property type="entry name" value="HTH_Sigma70_ECF-like"/>
</dbReference>
<dbReference type="GO" id="GO:0006352">
    <property type="term" value="P:DNA-templated transcription initiation"/>
    <property type="evidence" value="ECO:0007669"/>
    <property type="project" value="InterPro"/>
</dbReference>
<gene>
    <name evidence="6" type="ORF">SAMN06265218_101323</name>
</gene>
<evidence type="ECO:0000259" key="5">
    <source>
        <dbReference type="Pfam" id="PF07638"/>
    </source>
</evidence>
<dbReference type="InterPro" id="IPR039425">
    <property type="entry name" value="RNA_pol_sigma-70-like"/>
</dbReference>
<feature type="domain" description="RNA polymerase sigma-70 ECF-like HTH" evidence="5">
    <location>
        <begin position="5"/>
        <end position="185"/>
    </location>
</feature>
<dbReference type="Gene3D" id="1.10.10.10">
    <property type="entry name" value="Winged helix-like DNA-binding domain superfamily/Winged helix DNA-binding domain"/>
    <property type="match status" value="1"/>
</dbReference>
<dbReference type="OrthoDB" id="128473at2"/>
<dbReference type="NCBIfam" id="TIGR02937">
    <property type="entry name" value="sigma70-ECF"/>
    <property type="match status" value="1"/>
</dbReference>
<proteinExistence type="inferred from homology"/>
<organism evidence="6 7">
    <name type="scientific">Fodinibius sediminis</name>
    <dbReference type="NCBI Taxonomy" id="1214077"/>
    <lineage>
        <taxon>Bacteria</taxon>
        <taxon>Pseudomonadati</taxon>
        <taxon>Balneolota</taxon>
        <taxon>Balneolia</taxon>
        <taxon>Balneolales</taxon>
        <taxon>Balneolaceae</taxon>
        <taxon>Fodinibius</taxon>
    </lineage>
</organism>
<dbReference type="EMBL" id="FXTH01000001">
    <property type="protein sequence ID" value="SMO37483.1"/>
    <property type="molecule type" value="Genomic_DNA"/>
</dbReference>
<dbReference type="InterPro" id="IPR013324">
    <property type="entry name" value="RNA_pol_sigma_r3/r4-like"/>
</dbReference>
<name>A0A521ARL5_9BACT</name>
<accession>A0A521ARL5</accession>
<evidence type="ECO:0000256" key="3">
    <source>
        <dbReference type="ARBA" id="ARBA00023082"/>
    </source>
</evidence>
<evidence type="ECO:0000256" key="1">
    <source>
        <dbReference type="ARBA" id="ARBA00010641"/>
    </source>
</evidence>
<dbReference type="Proteomes" id="UP000317593">
    <property type="component" value="Unassembled WGS sequence"/>
</dbReference>
<evidence type="ECO:0000256" key="4">
    <source>
        <dbReference type="ARBA" id="ARBA00023163"/>
    </source>
</evidence>
<dbReference type="AlphaFoldDB" id="A0A521ARL5"/>
<keyword evidence="3" id="KW-0731">Sigma factor</keyword>
<dbReference type="RefSeq" id="WP_142712778.1">
    <property type="nucleotide sequence ID" value="NZ_FXTH01000001.1"/>
</dbReference>
<dbReference type="SUPFAM" id="SSF88659">
    <property type="entry name" value="Sigma3 and sigma4 domains of RNA polymerase sigma factors"/>
    <property type="match status" value="1"/>
</dbReference>
<reference evidence="6 7" key="1">
    <citation type="submission" date="2017-05" db="EMBL/GenBank/DDBJ databases">
        <authorList>
            <person name="Varghese N."/>
            <person name="Submissions S."/>
        </authorList>
    </citation>
    <scope>NUCLEOTIDE SEQUENCE [LARGE SCALE GENOMIC DNA]</scope>
    <source>
        <strain evidence="6 7">DSM 21194</strain>
    </source>
</reference>
<dbReference type="InterPro" id="IPR036388">
    <property type="entry name" value="WH-like_DNA-bd_sf"/>
</dbReference>
<dbReference type="SUPFAM" id="SSF88946">
    <property type="entry name" value="Sigma2 domain of RNA polymerase sigma factors"/>
    <property type="match status" value="1"/>
</dbReference>
<dbReference type="Pfam" id="PF07638">
    <property type="entry name" value="Sigma70_ECF"/>
    <property type="match status" value="1"/>
</dbReference>
<dbReference type="InterPro" id="IPR013325">
    <property type="entry name" value="RNA_pol_sigma_r2"/>
</dbReference>
<evidence type="ECO:0000256" key="2">
    <source>
        <dbReference type="ARBA" id="ARBA00023015"/>
    </source>
</evidence>
<keyword evidence="7" id="KW-1185">Reference proteome</keyword>
<dbReference type="InterPro" id="IPR011517">
    <property type="entry name" value="RNA_pol_sigma70_ECF-like"/>
</dbReference>
<evidence type="ECO:0000313" key="7">
    <source>
        <dbReference type="Proteomes" id="UP000317593"/>
    </source>
</evidence>
<dbReference type="InterPro" id="IPR014284">
    <property type="entry name" value="RNA_pol_sigma-70_dom"/>
</dbReference>
<comment type="similarity">
    <text evidence="1">Belongs to the sigma-70 factor family. ECF subfamily.</text>
</comment>
<dbReference type="Gene3D" id="1.10.1740.10">
    <property type="match status" value="1"/>
</dbReference>
<dbReference type="GO" id="GO:0016987">
    <property type="term" value="F:sigma factor activity"/>
    <property type="evidence" value="ECO:0007669"/>
    <property type="project" value="UniProtKB-KW"/>
</dbReference>
<evidence type="ECO:0000313" key="6">
    <source>
        <dbReference type="EMBL" id="SMO37483.1"/>
    </source>
</evidence>
<protein>
    <submittedName>
        <fullName evidence="6">RNA polymerase, sigma subunit, ECF family</fullName>
    </submittedName>
</protein>
<dbReference type="PANTHER" id="PTHR43133">
    <property type="entry name" value="RNA POLYMERASE ECF-TYPE SIGMA FACTO"/>
    <property type="match status" value="1"/>
</dbReference>
<keyword evidence="4" id="KW-0804">Transcription</keyword>
<keyword evidence="2" id="KW-0805">Transcription regulation</keyword>
<dbReference type="PANTHER" id="PTHR43133:SF39">
    <property type="entry name" value="SIMILAR TO RNA POLYMERASE SIGMA-E FACTOR"/>
    <property type="match status" value="1"/>
</dbReference>
<dbReference type="NCBIfam" id="TIGR02999">
    <property type="entry name" value="Sig-70_X6"/>
    <property type="match status" value="1"/>
</dbReference>
<sequence>MGPKKNITQLLLSASSGDKQAIDALYPRVYDELRTIAKWHLRRERGDHTIQKTALVHEVYLKLIDQTQISWQNRAHFFGIAARAMRQILVDYARKRNAQKRGGDKKHIPFEEDKLDLDNHMEALLEFNDIIDKLAEFDERKSKVVEMRFFAGMTIREIAELLDVSPRTINRDWMKARGWIYQELSK</sequence>